<feature type="domain" description="Polysaccharide lyase 14" evidence="1">
    <location>
        <begin position="71"/>
        <end position="288"/>
    </location>
</feature>
<reference evidence="3" key="1">
    <citation type="journal article" date="2014" name="Proc. Natl. Acad. Sci. U.S.A.">
        <title>Extensive sampling of basidiomycete genomes demonstrates inadequacy of the white-rot/brown-rot paradigm for wood decay fungi.</title>
        <authorList>
            <person name="Riley R."/>
            <person name="Salamov A.A."/>
            <person name="Brown D.W."/>
            <person name="Nagy L.G."/>
            <person name="Floudas D."/>
            <person name="Held B.W."/>
            <person name="Levasseur A."/>
            <person name="Lombard V."/>
            <person name="Morin E."/>
            <person name="Otillar R."/>
            <person name="Lindquist E.A."/>
            <person name="Sun H."/>
            <person name="LaButti K.M."/>
            <person name="Schmutz J."/>
            <person name="Jabbour D."/>
            <person name="Luo H."/>
            <person name="Baker S.E."/>
            <person name="Pisabarro A.G."/>
            <person name="Walton J.D."/>
            <person name="Blanchette R.A."/>
            <person name="Henrissat B."/>
            <person name="Martin F."/>
            <person name="Cullen D."/>
            <person name="Hibbett D.S."/>
            <person name="Grigoriev I.V."/>
        </authorList>
    </citation>
    <scope>NUCLEOTIDE SEQUENCE [LARGE SCALE GENOMIC DNA]</scope>
    <source>
        <strain evidence="3">MUCL 33604</strain>
    </source>
</reference>
<dbReference type="InParanoid" id="A0A067PQY1"/>
<dbReference type="PANTHER" id="PTHR40124">
    <property type="match status" value="1"/>
</dbReference>
<dbReference type="AlphaFoldDB" id="A0A067PQY1"/>
<dbReference type="Pfam" id="PF21294">
    <property type="entry name" value="Polysacc_lyase_14"/>
    <property type="match status" value="1"/>
</dbReference>
<dbReference type="Proteomes" id="UP000027265">
    <property type="component" value="Unassembled WGS sequence"/>
</dbReference>
<gene>
    <name evidence="2" type="ORF">JAAARDRAFT_59136</name>
</gene>
<keyword evidence="3" id="KW-1185">Reference proteome</keyword>
<evidence type="ECO:0000259" key="1">
    <source>
        <dbReference type="Pfam" id="PF21294"/>
    </source>
</evidence>
<sequence length="297" mass="32738">MAQHLLPTLPIPPAIELGFTTSESLKSYFPQLDLVKLSDPSLNVHKISSRTTHNLVAPPSSSFPHIDDPTEAWEALYPQGSVNPANTIPGGFGFYLSGANEFRSRLRTSKEVLMSYGVMFQEGWEWVKGGKLPGIYGGEGDSAYGCTGGRQGDRSSCFNLRLMWRAAGNGEVYAYLNPTPNNIAHLLKVPPSSKQNPDYGFSVGRGAFQFKPGRWFNIAQRVKLNDVGHENGEIQLWIDGESVIHVTNLTLRESTEAYIQGLHFQTFFGGNSPDWASPKDQRAWFGNVSGVIISQTE</sequence>
<dbReference type="OrthoDB" id="3337916at2759"/>
<dbReference type="Gene3D" id="2.60.120.200">
    <property type="match status" value="1"/>
</dbReference>
<proteinExistence type="predicted"/>
<dbReference type="PANTHER" id="PTHR40124:SF1">
    <property type="entry name" value="DISAGGREGATASE RELATED REPEAT PROTEIN"/>
    <property type="match status" value="1"/>
</dbReference>
<name>A0A067PQY1_9AGAM</name>
<accession>A0A067PQY1</accession>
<dbReference type="InterPro" id="IPR048958">
    <property type="entry name" value="Polysacc_lyase_14"/>
</dbReference>
<protein>
    <submittedName>
        <fullName evidence="2">Polysaccharide lyase family 14 protein</fullName>
    </submittedName>
</protein>
<organism evidence="2 3">
    <name type="scientific">Jaapia argillacea MUCL 33604</name>
    <dbReference type="NCBI Taxonomy" id="933084"/>
    <lineage>
        <taxon>Eukaryota</taxon>
        <taxon>Fungi</taxon>
        <taxon>Dikarya</taxon>
        <taxon>Basidiomycota</taxon>
        <taxon>Agaricomycotina</taxon>
        <taxon>Agaricomycetes</taxon>
        <taxon>Agaricomycetidae</taxon>
        <taxon>Jaapiales</taxon>
        <taxon>Jaapiaceae</taxon>
        <taxon>Jaapia</taxon>
    </lineage>
</organism>
<evidence type="ECO:0000313" key="3">
    <source>
        <dbReference type="Proteomes" id="UP000027265"/>
    </source>
</evidence>
<evidence type="ECO:0000313" key="2">
    <source>
        <dbReference type="EMBL" id="KDQ56220.1"/>
    </source>
</evidence>
<keyword evidence="2" id="KW-0456">Lyase</keyword>
<dbReference type="STRING" id="933084.A0A067PQY1"/>
<dbReference type="HOGENOM" id="CLU_049744_0_1_1"/>
<dbReference type="GO" id="GO:0016829">
    <property type="term" value="F:lyase activity"/>
    <property type="evidence" value="ECO:0007669"/>
    <property type="project" value="UniProtKB-KW"/>
</dbReference>
<dbReference type="EMBL" id="KL197722">
    <property type="protein sequence ID" value="KDQ56220.1"/>
    <property type="molecule type" value="Genomic_DNA"/>
</dbReference>